<dbReference type="InterPro" id="IPR037143">
    <property type="entry name" value="4-PPantetheinyl_Trfase_dom_sf"/>
</dbReference>
<dbReference type="Pfam" id="PF01648">
    <property type="entry name" value="ACPS"/>
    <property type="match status" value="1"/>
</dbReference>
<dbReference type="EC" id="2.7.8.7" evidence="8"/>
<keyword evidence="7 8" id="KW-0275">Fatty acid biosynthesis</keyword>
<dbReference type="EMBL" id="JABEYB010000002">
    <property type="protein sequence ID" value="NNU74848.1"/>
    <property type="molecule type" value="Genomic_DNA"/>
</dbReference>
<dbReference type="HAMAP" id="MF_00101">
    <property type="entry name" value="AcpS"/>
    <property type="match status" value="1"/>
</dbReference>
<comment type="similarity">
    <text evidence="8">Belongs to the P-Pant transferase superfamily. AcpS family.</text>
</comment>
<accession>A0A7Y3WRC8</accession>
<proteinExistence type="inferred from homology"/>
<evidence type="ECO:0000256" key="5">
    <source>
        <dbReference type="ARBA" id="ARBA00022842"/>
    </source>
</evidence>
<evidence type="ECO:0000313" key="11">
    <source>
        <dbReference type="Proteomes" id="UP000531659"/>
    </source>
</evidence>
<comment type="cofactor">
    <cofactor evidence="8">
        <name>Mg(2+)</name>
        <dbReference type="ChEBI" id="CHEBI:18420"/>
    </cofactor>
</comment>
<dbReference type="InterPro" id="IPR002582">
    <property type="entry name" value="ACPS"/>
</dbReference>
<evidence type="ECO:0000256" key="2">
    <source>
        <dbReference type="ARBA" id="ARBA00022679"/>
    </source>
</evidence>
<keyword evidence="1 8" id="KW-0444">Lipid biosynthesis</keyword>
<dbReference type="NCBIfam" id="TIGR00556">
    <property type="entry name" value="pantethn_trn"/>
    <property type="match status" value="1"/>
</dbReference>
<dbReference type="GO" id="GO:0006633">
    <property type="term" value="P:fatty acid biosynthetic process"/>
    <property type="evidence" value="ECO:0007669"/>
    <property type="project" value="UniProtKB-UniRule"/>
</dbReference>
<protein>
    <recommendedName>
        <fullName evidence="8">Holo-[acyl-carrier-protein] synthase</fullName>
        <shortName evidence="8">Holo-ACP synthase</shortName>
        <ecNumber evidence="8">2.7.8.7</ecNumber>
    </recommendedName>
    <alternativeName>
        <fullName evidence="8">4'-phosphopantetheinyl transferase AcpS</fullName>
    </alternativeName>
</protein>
<dbReference type="Gene3D" id="3.90.470.20">
    <property type="entry name" value="4'-phosphopantetheinyl transferase domain"/>
    <property type="match status" value="1"/>
</dbReference>
<organism evidence="10 11">
    <name type="scientific">Clostridium estertheticum</name>
    <dbReference type="NCBI Taxonomy" id="238834"/>
    <lineage>
        <taxon>Bacteria</taxon>
        <taxon>Bacillati</taxon>
        <taxon>Bacillota</taxon>
        <taxon>Clostridia</taxon>
        <taxon>Eubacteriales</taxon>
        <taxon>Clostridiaceae</taxon>
        <taxon>Clostridium</taxon>
    </lineage>
</organism>
<dbReference type="InterPro" id="IPR008278">
    <property type="entry name" value="4-PPantetheinyl_Trfase_dom"/>
</dbReference>
<evidence type="ECO:0000259" key="9">
    <source>
        <dbReference type="Pfam" id="PF01648"/>
    </source>
</evidence>
<keyword evidence="5 8" id="KW-0460">Magnesium</keyword>
<dbReference type="GO" id="GO:0005737">
    <property type="term" value="C:cytoplasm"/>
    <property type="evidence" value="ECO:0007669"/>
    <property type="project" value="UniProtKB-SubCell"/>
</dbReference>
<comment type="subcellular location">
    <subcellularLocation>
        <location evidence="8">Cytoplasm</location>
    </subcellularLocation>
</comment>
<comment type="caution">
    <text evidence="10">The sequence shown here is derived from an EMBL/GenBank/DDBJ whole genome shotgun (WGS) entry which is preliminary data.</text>
</comment>
<keyword evidence="2 8" id="KW-0808">Transferase</keyword>
<evidence type="ECO:0000256" key="7">
    <source>
        <dbReference type="ARBA" id="ARBA00023160"/>
    </source>
</evidence>
<dbReference type="AlphaFoldDB" id="A0A7Y3WRC8"/>
<comment type="function">
    <text evidence="8">Transfers the 4'-phosphopantetheine moiety from coenzyme A to a Ser of acyl-carrier-protein.</text>
</comment>
<evidence type="ECO:0000313" key="10">
    <source>
        <dbReference type="EMBL" id="NNU74848.1"/>
    </source>
</evidence>
<sequence length="140" mass="15582">MILGVGTDIVEIRRIKHAMESNNKFLEKIFTSTELEYLKSRNLRAEYVAGRFAAKEAVAKALGTGFMGFDFKDIEVDRTTLGKPVVILKGKAKLIAKKEGQYNIHLSISHGEESAIAYAILEVEKKNEEVVEIAKVSDPL</sequence>
<evidence type="ECO:0000256" key="4">
    <source>
        <dbReference type="ARBA" id="ARBA00022832"/>
    </source>
</evidence>
<dbReference type="NCBIfam" id="TIGR00516">
    <property type="entry name" value="acpS"/>
    <property type="match status" value="1"/>
</dbReference>
<dbReference type="Proteomes" id="UP000531659">
    <property type="component" value="Unassembled WGS sequence"/>
</dbReference>
<keyword evidence="6 8" id="KW-0443">Lipid metabolism</keyword>
<dbReference type="SUPFAM" id="SSF56214">
    <property type="entry name" value="4'-phosphopantetheinyl transferase"/>
    <property type="match status" value="1"/>
</dbReference>
<dbReference type="GO" id="GO:0008897">
    <property type="term" value="F:holo-[acyl-carrier-protein] synthase activity"/>
    <property type="evidence" value="ECO:0007669"/>
    <property type="project" value="UniProtKB-UniRule"/>
</dbReference>
<feature type="binding site" evidence="8">
    <location>
        <position position="8"/>
    </location>
    <ligand>
        <name>Mg(2+)</name>
        <dbReference type="ChEBI" id="CHEBI:18420"/>
    </ligand>
</feature>
<reference evidence="10 11" key="1">
    <citation type="submission" date="2020-05" db="EMBL/GenBank/DDBJ databases">
        <title>Complete genome of Clostridium estertheticum subspecies estertheticum, isolated from Vacuum packed lamb meat from New Zealand imported to Switzerland.</title>
        <authorList>
            <person name="Wambui J."/>
            <person name="Stevens M.J.A."/>
            <person name="Stephan R."/>
        </authorList>
    </citation>
    <scope>NUCLEOTIDE SEQUENCE [LARGE SCALE GENOMIC DNA]</scope>
    <source>
        <strain evidence="10 11">CEST001</strain>
    </source>
</reference>
<feature type="binding site" evidence="8">
    <location>
        <position position="56"/>
    </location>
    <ligand>
        <name>Mg(2+)</name>
        <dbReference type="ChEBI" id="CHEBI:18420"/>
    </ligand>
</feature>
<keyword evidence="3 8" id="KW-0479">Metal-binding</keyword>
<dbReference type="GO" id="GO:0000287">
    <property type="term" value="F:magnesium ion binding"/>
    <property type="evidence" value="ECO:0007669"/>
    <property type="project" value="UniProtKB-UniRule"/>
</dbReference>
<evidence type="ECO:0000256" key="6">
    <source>
        <dbReference type="ARBA" id="ARBA00023098"/>
    </source>
</evidence>
<evidence type="ECO:0000256" key="8">
    <source>
        <dbReference type="HAMAP-Rule" id="MF_00101"/>
    </source>
</evidence>
<dbReference type="RefSeq" id="WP_171295694.1">
    <property type="nucleotide sequence ID" value="NZ_CP077615.1"/>
</dbReference>
<name>A0A7Y3WRC8_9CLOT</name>
<comment type="catalytic activity">
    <reaction evidence="8">
        <text>apo-[ACP] + CoA = holo-[ACP] + adenosine 3',5'-bisphosphate + H(+)</text>
        <dbReference type="Rhea" id="RHEA:12068"/>
        <dbReference type="Rhea" id="RHEA-COMP:9685"/>
        <dbReference type="Rhea" id="RHEA-COMP:9690"/>
        <dbReference type="ChEBI" id="CHEBI:15378"/>
        <dbReference type="ChEBI" id="CHEBI:29999"/>
        <dbReference type="ChEBI" id="CHEBI:57287"/>
        <dbReference type="ChEBI" id="CHEBI:58343"/>
        <dbReference type="ChEBI" id="CHEBI:64479"/>
        <dbReference type="EC" id="2.7.8.7"/>
    </reaction>
</comment>
<dbReference type="InterPro" id="IPR004568">
    <property type="entry name" value="Ppantetheine-prot_Trfase_dom"/>
</dbReference>
<feature type="domain" description="4'-phosphopantetheinyl transferase" evidence="9">
    <location>
        <begin position="4"/>
        <end position="101"/>
    </location>
</feature>
<evidence type="ECO:0000256" key="3">
    <source>
        <dbReference type="ARBA" id="ARBA00022723"/>
    </source>
</evidence>
<dbReference type="GeneID" id="83590314"/>
<keyword evidence="8" id="KW-0963">Cytoplasm</keyword>
<evidence type="ECO:0000256" key="1">
    <source>
        <dbReference type="ARBA" id="ARBA00022516"/>
    </source>
</evidence>
<keyword evidence="4 8" id="KW-0276">Fatty acid metabolism</keyword>
<gene>
    <name evidence="8" type="primary">acpS</name>
    <name evidence="10" type="ORF">HLQ16_02735</name>
</gene>